<dbReference type="PANTHER" id="PTHR21581:SF26">
    <property type="entry name" value="D-ALANYL-D-ALANINE ENDOPEPTIDASE"/>
    <property type="match status" value="1"/>
</dbReference>
<evidence type="ECO:0000256" key="5">
    <source>
        <dbReference type="ARBA" id="ARBA00022984"/>
    </source>
</evidence>
<keyword evidence="6" id="KW-0961">Cell wall biogenesis/degradation</keyword>
<dbReference type="SUPFAM" id="SSF56601">
    <property type="entry name" value="beta-lactamase/transpeptidase-like"/>
    <property type="match status" value="1"/>
</dbReference>
<name>A0ABU1D4P9_9BURK</name>
<evidence type="ECO:0000256" key="3">
    <source>
        <dbReference type="ARBA" id="ARBA00022801"/>
    </source>
</evidence>
<dbReference type="Gene3D" id="3.40.710.10">
    <property type="entry name" value="DD-peptidase/beta-lactamase superfamily"/>
    <property type="match status" value="1"/>
</dbReference>
<keyword evidence="2 8" id="KW-0732">Signal</keyword>
<dbReference type="GO" id="GO:0016787">
    <property type="term" value="F:hydrolase activity"/>
    <property type="evidence" value="ECO:0007669"/>
    <property type="project" value="UniProtKB-KW"/>
</dbReference>
<comment type="similarity">
    <text evidence="1 7">Belongs to the peptidase S11 family.</text>
</comment>
<reference evidence="10 11" key="1">
    <citation type="submission" date="2023-08" db="EMBL/GenBank/DDBJ databases">
        <title>Alcaligenaceae gen. nov., a novel taxon isolated from the sludge of Yixing Pesticide Factory.</title>
        <authorList>
            <person name="Ruan L."/>
        </authorList>
    </citation>
    <scope>NUCLEOTIDE SEQUENCE [LARGE SCALE GENOMIC DNA]</scope>
    <source>
        <strain evidence="10 11">LG-2</strain>
    </source>
</reference>
<keyword evidence="11" id="KW-1185">Reference proteome</keyword>
<dbReference type="NCBIfam" id="NF008668">
    <property type="entry name" value="PRK11669.1"/>
    <property type="match status" value="1"/>
</dbReference>
<evidence type="ECO:0000256" key="4">
    <source>
        <dbReference type="ARBA" id="ARBA00022960"/>
    </source>
</evidence>
<protein>
    <submittedName>
        <fullName evidence="10">D-alanyl-D-alanine endopeptidase</fullName>
        <ecNumber evidence="10">3.4.21.-</ecNumber>
    </submittedName>
</protein>
<keyword evidence="3 10" id="KW-0378">Hydrolase</keyword>
<organism evidence="10 11">
    <name type="scientific">Yanghanlia caeni</name>
    <dbReference type="NCBI Taxonomy" id="3064283"/>
    <lineage>
        <taxon>Bacteria</taxon>
        <taxon>Pseudomonadati</taxon>
        <taxon>Pseudomonadota</taxon>
        <taxon>Betaproteobacteria</taxon>
        <taxon>Burkholderiales</taxon>
        <taxon>Alcaligenaceae</taxon>
        <taxon>Yanghanlia</taxon>
    </lineage>
</organism>
<dbReference type="InterPro" id="IPR018044">
    <property type="entry name" value="Peptidase_S11"/>
</dbReference>
<dbReference type="InterPro" id="IPR012338">
    <property type="entry name" value="Beta-lactam/transpept-like"/>
</dbReference>
<dbReference type="RefSeq" id="WP_165276659.1">
    <property type="nucleotide sequence ID" value="NZ_JAUZQE010000008.1"/>
</dbReference>
<dbReference type="Pfam" id="PF00768">
    <property type="entry name" value="Peptidase_S11"/>
    <property type="match status" value="1"/>
</dbReference>
<evidence type="ECO:0000313" key="10">
    <source>
        <dbReference type="EMBL" id="MDR4125399.1"/>
    </source>
</evidence>
<feature type="signal peptide" evidence="8">
    <location>
        <begin position="1"/>
        <end position="26"/>
    </location>
</feature>
<comment type="caution">
    <text evidence="10">The sequence shown here is derived from an EMBL/GenBank/DDBJ whole genome shotgun (WGS) entry which is preliminary data.</text>
</comment>
<gene>
    <name evidence="10" type="primary">pbpG</name>
    <name evidence="10" type="ORF">Q8947_05295</name>
</gene>
<keyword evidence="4" id="KW-0133">Cell shape</keyword>
<evidence type="ECO:0000256" key="6">
    <source>
        <dbReference type="ARBA" id="ARBA00023316"/>
    </source>
</evidence>
<evidence type="ECO:0000259" key="9">
    <source>
        <dbReference type="Pfam" id="PF00768"/>
    </source>
</evidence>
<evidence type="ECO:0000256" key="7">
    <source>
        <dbReference type="RuleBase" id="RU004016"/>
    </source>
</evidence>
<proteinExistence type="inferred from homology"/>
<accession>A0ABU1D4P9</accession>
<sequence>MFRLPAPLSRVALHCLLGAAALTALATSPGARAESGGAALEAALRSEVALVFDLDEEAVLYEKNSDDLRPIASISKLMTALVVVESGLPMDEVLTISDDDIDRMRNSRSRLAVGTRLTRGEMLHLALMSSENRAAHALGRHFPGGMPAFVRAMNDKARALGMRHSRFVEPTGLSSENVATSRDLVKLLRAASRHPLIRDYATDDTEVFDLGRGRRLTYNNTNRLVKRDDWEILISKTGFINEAGRCLVMLTRIDARDVAIVLLNSSGSYSRIGDAVRIRKLVETAGQTLALAATGS</sequence>
<dbReference type="EMBL" id="JAUZQE010000008">
    <property type="protein sequence ID" value="MDR4125399.1"/>
    <property type="molecule type" value="Genomic_DNA"/>
</dbReference>
<evidence type="ECO:0000256" key="2">
    <source>
        <dbReference type="ARBA" id="ARBA00022729"/>
    </source>
</evidence>
<feature type="domain" description="Peptidase S11 D-alanyl-D-alanine carboxypeptidase A N-terminal" evidence="9">
    <location>
        <begin position="41"/>
        <end position="266"/>
    </location>
</feature>
<dbReference type="EC" id="3.4.21.-" evidence="10"/>
<evidence type="ECO:0000256" key="1">
    <source>
        <dbReference type="ARBA" id="ARBA00007164"/>
    </source>
</evidence>
<evidence type="ECO:0000313" key="11">
    <source>
        <dbReference type="Proteomes" id="UP001232156"/>
    </source>
</evidence>
<dbReference type="PANTHER" id="PTHR21581">
    <property type="entry name" value="D-ALANYL-D-ALANINE CARBOXYPEPTIDASE"/>
    <property type="match status" value="1"/>
</dbReference>
<dbReference type="InterPro" id="IPR001967">
    <property type="entry name" value="Peptidase_S11_N"/>
</dbReference>
<evidence type="ECO:0000256" key="8">
    <source>
        <dbReference type="SAM" id="SignalP"/>
    </source>
</evidence>
<dbReference type="Proteomes" id="UP001232156">
    <property type="component" value="Unassembled WGS sequence"/>
</dbReference>
<dbReference type="PRINTS" id="PR00725">
    <property type="entry name" value="DADACBPTASE1"/>
</dbReference>
<keyword evidence="5" id="KW-0573">Peptidoglycan synthesis</keyword>
<feature type="chain" id="PRO_5047061976" evidence="8">
    <location>
        <begin position="27"/>
        <end position="296"/>
    </location>
</feature>